<sequence length="347" mass="36327">MNSNKKIRVVQWGLGAMGRGMAQLITTKEGLELVGAIDVNPALDGKDVGEVLGVDPLDVKVTTDPSSILDSSKVDVVTIATTSWVKNQIDDLSTILSAGVNVVSIAEEMSAPEAQNPELAEKLDDLAKANGVSIVGVGVNPGFVLDHLVVALTSGSQQVTKVEARRVNDLAPYGETVLRTQGVGTTPEEFEAGVADGSIVGHVGFPESVRLISDALGLGVDCVEQHVEPIIAKVARQARDRVIEPGRVAGCNHTAVGRRGDEEVIRLIHPQQVDPGAEGTETGDYITISGVPEISMCIQPEIAGGKATAGICVNTIPRIFAATPGLKRVIDLPSPSALMGPSAYERR</sequence>
<dbReference type="GO" id="GO:0009089">
    <property type="term" value="P:lysine biosynthetic process via diaminopimelate"/>
    <property type="evidence" value="ECO:0007669"/>
    <property type="project" value="InterPro"/>
</dbReference>
<evidence type="ECO:0000256" key="1">
    <source>
        <dbReference type="ARBA" id="ARBA00022857"/>
    </source>
</evidence>
<dbReference type="SUPFAM" id="SSF51735">
    <property type="entry name" value="NAD(P)-binding Rossmann-fold domains"/>
    <property type="match status" value="1"/>
</dbReference>
<evidence type="ECO:0000259" key="3">
    <source>
        <dbReference type="Pfam" id="PF01113"/>
    </source>
</evidence>
<accession>A0A239W784</accession>
<evidence type="ECO:0000313" key="5">
    <source>
        <dbReference type="EMBL" id="SNV30222.1"/>
    </source>
</evidence>
<gene>
    <name evidence="5" type="ORF">SAMEA4412665_00379</name>
</gene>
<feature type="domain" description="2,4-diaminopentanoate dehydrogenase C-terminal" evidence="4">
    <location>
        <begin position="143"/>
        <end position="342"/>
    </location>
</feature>
<dbReference type="RefSeq" id="WP_021103594.1">
    <property type="nucleotide sequence ID" value="NZ_AP026710.1"/>
</dbReference>
<keyword evidence="1" id="KW-0521">NADP</keyword>
<dbReference type="KEGG" id="cgrn:4412665_00379"/>
<protein>
    <submittedName>
        <fullName evidence="5">Uncharacterized conserved protein related to dihydrodipicolinate reductase</fullName>
    </submittedName>
</protein>
<dbReference type="CDD" id="cd24146">
    <property type="entry name" value="nat-AmDH_N_like"/>
    <property type="match status" value="1"/>
</dbReference>
<dbReference type="AlphaFoldDB" id="A0A239W784"/>
<proteinExistence type="predicted"/>
<dbReference type="GO" id="GO:0008839">
    <property type="term" value="F:4-hydroxy-tetrahydrodipicolinate reductase"/>
    <property type="evidence" value="ECO:0007669"/>
    <property type="project" value="InterPro"/>
</dbReference>
<dbReference type="GeneID" id="85154825"/>
<organism evidence="5 6">
    <name type="scientific">Cutibacterium granulosum</name>
    <dbReference type="NCBI Taxonomy" id="33011"/>
    <lineage>
        <taxon>Bacteria</taxon>
        <taxon>Bacillati</taxon>
        <taxon>Actinomycetota</taxon>
        <taxon>Actinomycetes</taxon>
        <taxon>Propionibacteriales</taxon>
        <taxon>Propionibacteriaceae</taxon>
        <taxon>Cutibacterium</taxon>
    </lineage>
</organism>
<evidence type="ECO:0000313" key="6">
    <source>
        <dbReference type="Proteomes" id="UP000215332"/>
    </source>
</evidence>
<feature type="domain" description="Dihydrodipicolinate reductase N-terminal" evidence="3">
    <location>
        <begin position="8"/>
        <end position="78"/>
    </location>
</feature>
<dbReference type="Pfam" id="PF01113">
    <property type="entry name" value="DapB_N"/>
    <property type="match status" value="1"/>
</dbReference>
<dbReference type="NCBIfam" id="NF040740">
    <property type="entry name" value="ornith_Ord"/>
    <property type="match status" value="1"/>
</dbReference>
<dbReference type="Pfam" id="PF19328">
    <property type="entry name" value="DAP_DH_C"/>
    <property type="match status" value="1"/>
</dbReference>
<keyword evidence="2" id="KW-0560">Oxidoreductase</keyword>
<name>A0A239W784_9ACTN</name>
<evidence type="ECO:0000256" key="2">
    <source>
        <dbReference type="ARBA" id="ARBA00023002"/>
    </source>
</evidence>
<dbReference type="InterPro" id="IPR045760">
    <property type="entry name" value="DAP_DH_C"/>
</dbReference>
<dbReference type="Gene3D" id="3.40.50.720">
    <property type="entry name" value="NAD(P)-binding Rossmann-like Domain"/>
    <property type="match status" value="1"/>
</dbReference>
<dbReference type="EMBL" id="LT906441">
    <property type="protein sequence ID" value="SNV30222.1"/>
    <property type="molecule type" value="Genomic_DNA"/>
</dbReference>
<dbReference type="InterPro" id="IPR000846">
    <property type="entry name" value="DapB_N"/>
</dbReference>
<dbReference type="Proteomes" id="UP000215332">
    <property type="component" value="Chromosome 1"/>
</dbReference>
<accession>A0A2W5F2L7</accession>
<dbReference type="eggNOG" id="COG3804">
    <property type="taxonomic scope" value="Bacteria"/>
</dbReference>
<dbReference type="InterPro" id="IPR036291">
    <property type="entry name" value="NAD(P)-bd_dom_sf"/>
</dbReference>
<reference evidence="5 6" key="1">
    <citation type="submission" date="2017-06" db="EMBL/GenBank/DDBJ databases">
        <authorList>
            <consortium name="Pathogen Informatics"/>
        </authorList>
    </citation>
    <scope>NUCLEOTIDE SEQUENCE [LARGE SCALE GENOMIC DNA]</scope>
    <source>
        <strain evidence="5 6">NCTC11865</strain>
    </source>
</reference>
<evidence type="ECO:0000259" key="4">
    <source>
        <dbReference type="Pfam" id="PF19328"/>
    </source>
</evidence>